<keyword evidence="3" id="KW-1185">Reference proteome</keyword>
<dbReference type="EMBL" id="JARKIE010000217">
    <property type="protein sequence ID" value="KAJ7664969.1"/>
    <property type="molecule type" value="Genomic_DNA"/>
</dbReference>
<dbReference type="InterPro" id="IPR036537">
    <property type="entry name" value="Adaptor_Cbl_N_dom_sf"/>
</dbReference>
<comment type="caution">
    <text evidence="2">The sequence shown here is derived from an EMBL/GenBank/DDBJ whole genome shotgun (WGS) entry which is preliminary data.</text>
</comment>
<dbReference type="AlphaFoldDB" id="A0AAD7G847"/>
<protein>
    <submittedName>
        <fullName evidence="2">Uncharacterized protein</fullName>
    </submittedName>
</protein>
<sequence>MQFVFPSRAKKRPNPKPKPVSSSPKLKLCKDSALIAGDLLWTSLLALKESADAFPPLKSAVGGVVALYEIAERAKHCKADARDIAERTKVILDVIAEAVPDPSIITPPMLQDIERFTALLDEIWCSMQAITLTGGLLRRLVHLNRNERTIERIKARLDVAFSDFMAASALRVEVHSIQVNQIPLTI</sequence>
<dbReference type="Gene3D" id="1.20.930.20">
    <property type="entry name" value="Adaptor protein Cbl, N-terminal domain"/>
    <property type="match status" value="1"/>
</dbReference>
<accession>A0AAD7G847</accession>
<proteinExistence type="predicted"/>
<organism evidence="2 3">
    <name type="scientific">Mycena rosella</name>
    <name type="common">Pink bonnet</name>
    <name type="synonym">Agaricus rosellus</name>
    <dbReference type="NCBI Taxonomy" id="1033263"/>
    <lineage>
        <taxon>Eukaryota</taxon>
        <taxon>Fungi</taxon>
        <taxon>Dikarya</taxon>
        <taxon>Basidiomycota</taxon>
        <taxon>Agaricomycotina</taxon>
        <taxon>Agaricomycetes</taxon>
        <taxon>Agaricomycetidae</taxon>
        <taxon>Agaricales</taxon>
        <taxon>Marasmiineae</taxon>
        <taxon>Mycenaceae</taxon>
        <taxon>Mycena</taxon>
    </lineage>
</organism>
<name>A0AAD7G847_MYCRO</name>
<dbReference type="CDD" id="cd21037">
    <property type="entry name" value="MLKL_NTD"/>
    <property type="match status" value="1"/>
</dbReference>
<reference evidence="2" key="1">
    <citation type="submission" date="2023-03" db="EMBL/GenBank/DDBJ databases">
        <title>Massive genome expansion in bonnet fungi (Mycena s.s.) driven by repeated elements and novel gene families across ecological guilds.</title>
        <authorList>
            <consortium name="Lawrence Berkeley National Laboratory"/>
            <person name="Harder C.B."/>
            <person name="Miyauchi S."/>
            <person name="Viragh M."/>
            <person name="Kuo A."/>
            <person name="Thoen E."/>
            <person name="Andreopoulos B."/>
            <person name="Lu D."/>
            <person name="Skrede I."/>
            <person name="Drula E."/>
            <person name="Henrissat B."/>
            <person name="Morin E."/>
            <person name="Kohler A."/>
            <person name="Barry K."/>
            <person name="LaButti K."/>
            <person name="Morin E."/>
            <person name="Salamov A."/>
            <person name="Lipzen A."/>
            <person name="Mereny Z."/>
            <person name="Hegedus B."/>
            <person name="Baldrian P."/>
            <person name="Stursova M."/>
            <person name="Weitz H."/>
            <person name="Taylor A."/>
            <person name="Grigoriev I.V."/>
            <person name="Nagy L.G."/>
            <person name="Martin F."/>
            <person name="Kauserud H."/>
        </authorList>
    </citation>
    <scope>NUCLEOTIDE SEQUENCE</scope>
    <source>
        <strain evidence="2">CBHHK067</strain>
    </source>
</reference>
<dbReference type="GO" id="GO:0007166">
    <property type="term" value="P:cell surface receptor signaling pathway"/>
    <property type="evidence" value="ECO:0007669"/>
    <property type="project" value="InterPro"/>
</dbReference>
<evidence type="ECO:0000313" key="3">
    <source>
        <dbReference type="Proteomes" id="UP001221757"/>
    </source>
</evidence>
<dbReference type="InterPro" id="IPR059179">
    <property type="entry name" value="MLKL-like_MCAfunc"/>
</dbReference>
<evidence type="ECO:0000256" key="1">
    <source>
        <dbReference type="SAM" id="MobiDB-lite"/>
    </source>
</evidence>
<evidence type="ECO:0000313" key="2">
    <source>
        <dbReference type="EMBL" id="KAJ7664969.1"/>
    </source>
</evidence>
<dbReference type="Proteomes" id="UP001221757">
    <property type="component" value="Unassembled WGS sequence"/>
</dbReference>
<gene>
    <name evidence="2" type="ORF">B0H17DRAFT_1184576</name>
</gene>
<feature type="region of interest" description="Disordered" evidence="1">
    <location>
        <begin position="1"/>
        <end position="24"/>
    </location>
</feature>